<feature type="non-terminal residue" evidence="2">
    <location>
        <position position="205"/>
    </location>
</feature>
<dbReference type="EMBL" id="UINC01152446">
    <property type="protein sequence ID" value="SVD46636.1"/>
    <property type="molecule type" value="Genomic_DNA"/>
</dbReference>
<protein>
    <submittedName>
        <fullName evidence="2">Uncharacterized protein</fullName>
    </submittedName>
</protein>
<dbReference type="SUPFAM" id="SSF51182">
    <property type="entry name" value="RmlC-like cupins"/>
    <property type="match status" value="1"/>
</dbReference>
<evidence type="ECO:0000256" key="1">
    <source>
        <dbReference type="SAM" id="MobiDB-lite"/>
    </source>
</evidence>
<gene>
    <name evidence="2" type="ORF">METZ01_LOCUS399490</name>
</gene>
<feature type="region of interest" description="Disordered" evidence="1">
    <location>
        <begin position="1"/>
        <end position="25"/>
    </location>
</feature>
<name>A0A382VJC2_9ZZZZ</name>
<dbReference type="AlphaFoldDB" id="A0A382VJC2"/>
<sequence length="205" mass="21831">MSGESGEKGISTVGQTAQIRDIGSGPLKATDTRYTRRARYFDSENAFNINYPPVPSHSFVSERDQAFEPETGTALIPLDQSGAMGLSFPATTPMVLASYARVAAGGTLEHTACASTVCGYVIEGGGRSTQGGNVIEWHEGDVFCFPGGAPITHVSGNTDTVLWLVTNEPQLAFERFSPPEPNAALVECAHFPAHEIQRELEVADA</sequence>
<reference evidence="2" key="1">
    <citation type="submission" date="2018-05" db="EMBL/GenBank/DDBJ databases">
        <authorList>
            <person name="Lanie J.A."/>
            <person name="Ng W.-L."/>
            <person name="Kazmierczak K.M."/>
            <person name="Andrzejewski T.M."/>
            <person name="Davidsen T.M."/>
            <person name="Wayne K.J."/>
            <person name="Tettelin H."/>
            <person name="Glass J.I."/>
            <person name="Rusch D."/>
            <person name="Podicherti R."/>
            <person name="Tsui H.-C.T."/>
            <person name="Winkler M.E."/>
        </authorList>
    </citation>
    <scope>NUCLEOTIDE SEQUENCE</scope>
</reference>
<dbReference type="InterPro" id="IPR014710">
    <property type="entry name" value="RmlC-like_jellyroll"/>
</dbReference>
<proteinExistence type="predicted"/>
<organism evidence="2">
    <name type="scientific">marine metagenome</name>
    <dbReference type="NCBI Taxonomy" id="408172"/>
    <lineage>
        <taxon>unclassified sequences</taxon>
        <taxon>metagenomes</taxon>
        <taxon>ecological metagenomes</taxon>
    </lineage>
</organism>
<accession>A0A382VJC2</accession>
<dbReference type="InterPro" id="IPR011051">
    <property type="entry name" value="RmlC_Cupin_sf"/>
</dbReference>
<evidence type="ECO:0000313" key="2">
    <source>
        <dbReference type="EMBL" id="SVD46636.1"/>
    </source>
</evidence>
<dbReference type="Gene3D" id="2.60.120.10">
    <property type="entry name" value="Jelly Rolls"/>
    <property type="match status" value="1"/>
</dbReference>